<proteinExistence type="predicted"/>
<organism evidence="1 2">
    <name type="scientific">Desmophyllum pertusum</name>
    <dbReference type="NCBI Taxonomy" id="174260"/>
    <lineage>
        <taxon>Eukaryota</taxon>
        <taxon>Metazoa</taxon>
        <taxon>Cnidaria</taxon>
        <taxon>Anthozoa</taxon>
        <taxon>Hexacorallia</taxon>
        <taxon>Scleractinia</taxon>
        <taxon>Caryophylliina</taxon>
        <taxon>Caryophylliidae</taxon>
        <taxon>Desmophyllum</taxon>
    </lineage>
</organism>
<reference evidence="1" key="1">
    <citation type="submission" date="2023-01" db="EMBL/GenBank/DDBJ databases">
        <title>Genome assembly of the deep-sea coral Lophelia pertusa.</title>
        <authorList>
            <person name="Herrera S."/>
            <person name="Cordes E."/>
        </authorList>
    </citation>
    <scope>NUCLEOTIDE SEQUENCE</scope>
    <source>
        <strain evidence="1">USNM1676648</strain>
        <tissue evidence="1">Polyp</tissue>
    </source>
</reference>
<name>A0A9X0D5L2_9CNID</name>
<dbReference type="AlphaFoldDB" id="A0A9X0D5L2"/>
<gene>
    <name evidence="1" type="ORF">OS493_008685</name>
</gene>
<evidence type="ECO:0000313" key="1">
    <source>
        <dbReference type="EMBL" id="KAJ7386548.1"/>
    </source>
</evidence>
<keyword evidence="2" id="KW-1185">Reference proteome</keyword>
<accession>A0A9X0D5L2</accession>
<dbReference type="EMBL" id="MU825876">
    <property type="protein sequence ID" value="KAJ7386548.1"/>
    <property type="molecule type" value="Genomic_DNA"/>
</dbReference>
<protein>
    <submittedName>
        <fullName evidence="1">Uncharacterized protein</fullName>
    </submittedName>
</protein>
<comment type="caution">
    <text evidence="1">The sequence shown here is derived from an EMBL/GenBank/DDBJ whole genome shotgun (WGS) entry which is preliminary data.</text>
</comment>
<evidence type="ECO:0000313" key="2">
    <source>
        <dbReference type="Proteomes" id="UP001163046"/>
    </source>
</evidence>
<dbReference type="OrthoDB" id="10055012at2759"/>
<sequence>MKRSLGCFKDTGRRAIPGVDGRYPIVRGYYRRRKDAIQKCASVALKLRHKVFAVQHQGWCATGPKAHLTYRKYGRSNRCRNGKGGPWANDVYVVSGKRVLKLLSVKSSRELLWFTLCNWFKELAPPTRPIRCNTKPWSHAFSRA</sequence>
<dbReference type="Proteomes" id="UP001163046">
    <property type="component" value="Unassembled WGS sequence"/>
</dbReference>